<dbReference type="Gene3D" id="3.30.559.30">
    <property type="entry name" value="Nonribosomal peptide synthetase, condensation domain"/>
    <property type="match status" value="2"/>
</dbReference>
<dbReference type="InterPro" id="IPR020806">
    <property type="entry name" value="PKS_PP-bd"/>
</dbReference>
<dbReference type="InterPro" id="IPR010071">
    <property type="entry name" value="AA_adenyl_dom"/>
</dbReference>
<dbReference type="SUPFAM" id="SSF47336">
    <property type="entry name" value="ACP-like"/>
    <property type="match status" value="3"/>
</dbReference>
<keyword evidence="7" id="KW-1185">Reference proteome</keyword>
<dbReference type="InterPro" id="IPR020845">
    <property type="entry name" value="AMP-binding_CS"/>
</dbReference>
<dbReference type="GO" id="GO:0016874">
    <property type="term" value="F:ligase activity"/>
    <property type="evidence" value="ECO:0007669"/>
    <property type="project" value="UniProtKB-KW"/>
</dbReference>
<comment type="cofactor">
    <cofactor evidence="1">
        <name>pantetheine 4'-phosphate</name>
        <dbReference type="ChEBI" id="CHEBI:47942"/>
    </cofactor>
</comment>
<dbReference type="CDD" id="cd05930">
    <property type="entry name" value="A_NRPS"/>
    <property type="match status" value="3"/>
</dbReference>
<protein>
    <submittedName>
        <fullName evidence="6">Long-chain-fatty-acid--CoA ligase</fullName>
    </submittedName>
</protein>
<dbReference type="SMART" id="SM00823">
    <property type="entry name" value="PKS_PP"/>
    <property type="match status" value="3"/>
</dbReference>
<feature type="domain" description="Carrier" evidence="5">
    <location>
        <begin position="1599"/>
        <end position="1674"/>
    </location>
</feature>
<reference evidence="6 7" key="1">
    <citation type="submission" date="2015-07" db="EMBL/GenBank/DDBJ databases">
        <authorList>
            <person name="Kim K.M."/>
        </authorList>
    </citation>
    <scope>NUCLEOTIDE SEQUENCE [LARGE SCALE GENOMIC DNA]</scope>
    <source>
        <strain evidence="6 7">KCTC 12363</strain>
    </source>
</reference>
<dbReference type="KEGG" id="camu:CA2015_4497"/>
<evidence type="ECO:0000256" key="3">
    <source>
        <dbReference type="ARBA" id="ARBA00022450"/>
    </source>
</evidence>
<dbReference type="Pfam" id="PF00975">
    <property type="entry name" value="Thioesterase"/>
    <property type="match status" value="1"/>
</dbReference>
<evidence type="ECO:0000313" key="6">
    <source>
        <dbReference type="EMBL" id="AKP53836.1"/>
    </source>
</evidence>
<keyword evidence="4" id="KW-0597">Phosphoprotein</keyword>
<dbReference type="RefSeq" id="WP_048643893.1">
    <property type="nucleotide sequence ID" value="NZ_CP012040.1"/>
</dbReference>
<evidence type="ECO:0000259" key="5">
    <source>
        <dbReference type="PROSITE" id="PS50075"/>
    </source>
</evidence>
<dbReference type="Pfam" id="PF00501">
    <property type="entry name" value="AMP-binding"/>
    <property type="match status" value="3"/>
</dbReference>
<dbReference type="GO" id="GO:0031177">
    <property type="term" value="F:phosphopantetheine binding"/>
    <property type="evidence" value="ECO:0007669"/>
    <property type="project" value="InterPro"/>
</dbReference>
<sequence length="3007" mass="340066">MGNVVNSNSKLTKNIIQQNSKIKSNHTSYLVSSVDYPRDKTIISQLNEVTRKYPERIGFVFESESLTFQELNKQANELASFLINKGISTGSLVPFCMEKSLEMLVTIFGILKSGAAYVPIDPNFPIDRIQYILEDIKASVLLVNSDLDESLTVSEEIELMNFSSIPKDQVSEPTITFQPSPENLAYVIYTSGSTGNPKGVMVPHKGLMDHCFGLIESAKLKDCESYAITAPIVFDAGHSLIHTSIIQAATFHFISDTVLLDSERFTAYLTNQKIDCLKIVPSLWLSHTEGGFIPVPEKKLIFGGENFPLSILAFLNKIDFKGDVFNHYGPTEASIGKCIHQLDLSRKYNQVPIGKPFSNSFILILNSKLEMVTEDEVGEIYIGGEGIARGYLNLPMATAKSFIPDFISGLNGGVLYRTGDLGKTSEDGNILYHGRIDDQIKINGYRIEPGEIETCIYQFESIKQVTVVAKSNKSDKSYLVAYYVLERSTLEDNIKEKLKSKLPAYMIPKYWVNMETMPLTSNGKIDKQSLPDPEWKATISSTTSFPKTETEKCLLAIWRKVLGWKQIGTDDNFFELGGDSLLAIRSISAIKQELGKRLLVKDFFDSPTISSLSQKIDKTDIDLQVLAATENAGSPPLSFNQEAMWIIHNSRGSLQYHLPMVFSINGELDVKSLKAAFKEIVKRHLPLQTIFTATDEGLVQEQLGSDSWLLQEFITPQTENEVFRDWPFKSMIAQPFDLSSDYMIRAAIFQIEPQKHILGIVVHHIAWDGWSTALFKNNLSNLYNLIKNGKPVPKQANALAYTDFSLHQRSLLKGDFLNNSLQYWNKKLTGVLPSQLRTDSSRTSEVTSSGSSQEFIIDKETHSKLKSLAKKHNATLFMVLLAGFKALLKRHSNQEDICVGIPMAGREHNGMEDLIGFFVNTLPIRTLVDGNSDFNDLLKNVKNNTLEALEHGHVPFGEIVKLSDDFRFSDRNPVFQVLFVMQSNSATELNFDDLEITPLKVTKQTSEFELILEVKESEELLTGQFEFQTAIFNPSTIALISDHYIELLKSITIDSQDSIDGINLLNEKEKDFVLNKHNDFVLPKELSHSTFLSLFEDQVKLVPNKTAIDFNGDSNSFTDLDLKSNLLANHLINIGVKRGTYIPICLDNSPQMIIGILGILKAGAAYVPLNPDFPKERIQFILEDTKASWVITDEETENIFRENFTSISIISLDSKLSSINKGNPEKPALPLSTEDPAYLIYTSGTTGKPKGVIISHRGLFLFLFSRERYYPESYPTLLLMSFTFDGSIPAIFGTLARGNALILGKANQLKDTKELKKLIRLTGTIHCVPSFYHFLLTENLIPTGQIKRVILGGEKIDSSLLALHFEKNKEAKLYNEYGPTEATVWVTVAELKTPKTRITIGKPIAHINIYILDHLGKVCPVGIPGELFISSESLAKGYLNRPELTALNFVPDPFSNVKDRKMYKTGDQAILLQDGNIELLGRLDNQVKLRGYRIELEEIEKVLNTLDLVDISVVTLNGKTPENQVLVGHIITVNNLKYLSEEQKTERLIAHLSDNLPSYMIPSQWHFINSVPLTTNGKINRKKLSQIDLSAKFNKVLTQSKNPTEIRLQEIWEELLNIKQVGINDNFFKIGGHSLMAIRLINAIKTHFNFEIKFTEIFKQPTIHQQALLIGGISSTLPRQQNIEIPIEPKEFPLSFNQESLWLTDKLEGSLHYHIPLVLKLTGKLDSLSMESTLRKILDRHEILRSVYQYDGDHIYQVVRKIENWQLEVKDISTEVWDEQTLSNFIQLQINQPFDLRQDLMFRALLIRQSNEVSILALAFHHIAFDGWSVGILMNEIEYFYSRIKNNSPLDKQPLPIQYRNYAIWQRNQFQSYGFEENIAYWKNKLAALQPISLAQHKNVIDDPNSDCDTIFFLIPAHHSKHLKELASKSETTLYMVLMATFKTLLYQLTHQTDICVGTVVADRNYQHTDKLLGYFVNTLPIRSHLNPSGNFSDFLNEVKDNCLEAFEFQEIPFEKIVVAAQPERILGSNPLFQVMFLLQNSFDKNGWKIDDLIIEQLKTKPQRAKFDLMLTSTEVENGIEGVMEYKTSLFNSEEVNQIIEKYLDLLETIFAQPSLPIDAYTEDKKAKINSIQEELKPDTYNEFRPVQELIESAVHQYPAKTAIISKNESCSYKVLNETSNQLADLLIQKGIGRNDIVGIVMDRSIEMITSIMAVLKAGAAYLPVDTDFPDERISYMLKDAAKVHITHNKYKGKFKSQSIEILWEEFKAKQDNFSKENPSPNNEANDVAYIIYTSGSTGKPKGVMLTHGNLYNFLKTVSHKPGITAKNKFLAVSSASFDIALLELILPFVHGAQIVILDQFERKDPRLISDYLRQKKADIMFATPTHWKMLLESGWNSRVDNLQIISGGEALSKELAKQLLPLCHSLWNIYGPTETTVFSTIKKIEADQSLITIGREVLNTKIYLLDENQKPVQKGKEGEIYISGKGVAKGYLNQPELTNQKFSTDPFQSQLGICMYKTGDRAKFLPDGEMQILGRIDNQIKLRGHRIELEEIEQAINELASVKESVVLFRNTSRNDKGLVAYLLLKENLEESEVTDKTKVVSAKQVKGWKKELSLTLPGYMLPYDYVIVDHFPHTASGKIDRLRLPDPIAIDQEVILLPETLEEKKIAAIWSVALGLDKIDITDNFFEIGGHSLIAVKVMTLIEKELGTRLPLSILFKYPTIQKLGSFLESKVELNKEWKSIVPIQPSGSRPPIYLVHGAGLNVMPFHSLAKYLVKNQPLYGIQSKGMNEENTKYESIEEIARNYIEELKENSPSGEIILGGYSLGGIIAFEMAKQLKNSSITVKKLILFDSYATFIKDPHSPKNKLLAKIHLQLYKKSHDLKLLVTHPSVLKDIKYKSISKKLNGLFIKLKLKTKKSESPILQRINKIKALHLAACKNYTPGFYEGEITLFRAKIRTNYFFEPEFLGWKAFSRSINIIEVEGTHTGLFIEPNDKKIATIIKQVVE</sequence>
<dbReference type="GO" id="GO:0005737">
    <property type="term" value="C:cytoplasm"/>
    <property type="evidence" value="ECO:0007669"/>
    <property type="project" value="TreeGrafter"/>
</dbReference>
<evidence type="ECO:0000313" key="7">
    <source>
        <dbReference type="Proteomes" id="UP000036520"/>
    </source>
</evidence>
<dbReference type="InterPro" id="IPR029058">
    <property type="entry name" value="AB_hydrolase_fold"/>
</dbReference>
<dbReference type="PANTHER" id="PTHR45527:SF1">
    <property type="entry name" value="FATTY ACID SYNTHASE"/>
    <property type="match status" value="1"/>
</dbReference>
<dbReference type="Pfam" id="PF00550">
    <property type="entry name" value="PP-binding"/>
    <property type="match status" value="3"/>
</dbReference>
<feature type="domain" description="Carrier" evidence="5">
    <location>
        <begin position="545"/>
        <end position="620"/>
    </location>
</feature>
<dbReference type="FunFam" id="3.30.300.30:FF:000015">
    <property type="entry name" value="Nonribosomal peptide synthase SidD"/>
    <property type="match status" value="2"/>
</dbReference>
<dbReference type="InterPro" id="IPR001031">
    <property type="entry name" value="Thioesterase"/>
</dbReference>
<dbReference type="FunFam" id="3.30.300.30:FF:000010">
    <property type="entry name" value="Enterobactin synthetase component F"/>
    <property type="match status" value="1"/>
</dbReference>
<dbReference type="Pfam" id="PF00668">
    <property type="entry name" value="Condensation"/>
    <property type="match status" value="2"/>
</dbReference>
<dbReference type="NCBIfam" id="TIGR01733">
    <property type="entry name" value="AA-adenyl-dom"/>
    <property type="match status" value="3"/>
</dbReference>
<dbReference type="InterPro" id="IPR045851">
    <property type="entry name" value="AMP-bd_C_sf"/>
</dbReference>
<dbReference type="CDD" id="cd19531">
    <property type="entry name" value="LCL_NRPS-like"/>
    <property type="match status" value="2"/>
</dbReference>
<dbReference type="OrthoDB" id="4317020at2"/>
<dbReference type="Gene3D" id="2.30.38.10">
    <property type="entry name" value="Luciferase, Domain 3"/>
    <property type="match status" value="3"/>
</dbReference>
<dbReference type="SMART" id="SM01294">
    <property type="entry name" value="PKS_PP_betabranch"/>
    <property type="match status" value="1"/>
</dbReference>
<dbReference type="SUPFAM" id="SSF56801">
    <property type="entry name" value="Acetyl-CoA synthetase-like"/>
    <property type="match status" value="3"/>
</dbReference>
<keyword evidence="3" id="KW-0596">Phosphopantetheine</keyword>
<dbReference type="PATRIC" id="fig|320787.5.peg.4932"/>
<dbReference type="InterPro" id="IPR036736">
    <property type="entry name" value="ACP-like_sf"/>
</dbReference>
<dbReference type="GO" id="GO:0043041">
    <property type="term" value="P:amino acid activation for nonribosomal peptide biosynthetic process"/>
    <property type="evidence" value="ECO:0007669"/>
    <property type="project" value="TreeGrafter"/>
</dbReference>
<dbReference type="Pfam" id="PF13193">
    <property type="entry name" value="AMP-binding_C"/>
    <property type="match status" value="1"/>
</dbReference>
<dbReference type="InterPro" id="IPR001242">
    <property type="entry name" value="Condensation_dom"/>
</dbReference>
<keyword evidence="6" id="KW-0436">Ligase</keyword>
<dbReference type="FunFam" id="1.10.1200.10:FF:000016">
    <property type="entry name" value="Non-ribosomal peptide synthase"/>
    <property type="match status" value="1"/>
</dbReference>
<dbReference type="InterPro" id="IPR025110">
    <property type="entry name" value="AMP-bd_C"/>
</dbReference>
<proteinExistence type="inferred from homology"/>
<dbReference type="InterPro" id="IPR000873">
    <property type="entry name" value="AMP-dep_synth/lig_dom"/>
</dbReference>
<dbReference type="Gene3D" id="3.40.50.1820">
    <property type="entry name" value="alpha/beta hydrolase"/>
    <property type="match status" value="1"/>
</dbReference>
<dbReference type="PROSITE" id="PS00012">
    <property type="entry name" value="PHOSPHOPANTETHEINE"/>
    <property type="match status" value="2"/>
</dbReference>
<dbReference type="PROSITE" id="PS00455">
    <property type="entry name" value="AMP_BINDING"/>
    <property type="match status" value="3"/>
</dbReference>
<gene>
    <name evidence="6" type="ORF">CA2015_4497</name>
</gene>
<dbReference type="Gene3D" id="3.30.300.30">
    <property type="match status" value="3"/>
</dbReference>
<dbReference type="STRING" id="320787.CA2015_4497"/>
<dbReference type="PROSITE" id="PS50075">
    <property type="entry name" value="CARRIER"/>
    <property type="match status" value="3"/>
</dbReference>
<dbReference type="Gene3D" id="3.40.50.980">
    <property type="match status" value="6"/>
</dbReference>
<organism evidence="6 7">
    <name type="scientific">Cyclobacterium amurskyense</name>
    <dbReference type="NCBI Taxonomy" id="320787"/>
    <lineage>
        <taxon>Bacteria</taxon>
        <taxon>Pseudomonadati</taxon>
        <taxon>Bacteroidota</taxon>
        <taxon>Cytophagia</taxon>
        <taxon>Cytophagales</taxon>
        <taxon>Cyclobacteriaceae</taxon>
        <taxon>Cyclobacterium</taxon>
    </lineage>
</organism>
<dbReference type="GO" id="GO:0044550">
    <property type="term" value="P:secondary metabolite biosynthetic process"/>
    <property type="evidence" value="ECO:0007669"/>
    <property type="project" value="TreeGrafter"/>
</dbReference>
<dbReference type="SUPFAM" id="SSF52777">
    <property type="entry name" value="CoA-dependent acyltransferases"/>
    <property type="match status" value="4"/>
</dbReference>
<dbReference type="FunFam" id="3.40.50.980:FF:000001">
    <property type="entry name" value="Non-ribosomal peptide synthetase"/>
    <property type="match status" value="3"/>
</dbReference>
<dbReference type="InterPro" id="IPR006162">
    <property type="entry name" value="Ppantetheine_attach_site"/>
</dbReference>
<evidence type="ECO:0000256" key="2">
    <source>
        <dbReference type="ARBA" id="ARBA00006432"/>
    </source>
</evidence>
<dbReference type="InterPro" id="IPR009081">
    <property type="entry name" value="PP-bd_ACP"/>
</dbReference>
<dbReference type="EMBL" id="CP012040">
    <property type="protein sequence ID" value="AKP53836.1"/>
    <property type="molecule type" value="Genomic_DNA"/>
</dbReference>
<dbReference type="Gene3D" id="1.10.1200.10">
    <property type="entry name" value="ACP-like"/>
    <property type="match status" value="3"/>
</dbReference>
<feature type="domain" description="Carrier" evidence="5">
    <location>
        <begin position="2659"/>
        <end position="2734"/>
    </location>
</feature>
<dbReference type="InterPro" id="IPR023213">
    <property type="entry name" value="CAT-like_dom_sf"/>
</dbReference>
<evidence type="ECO:0000256" key="1">
    <source>
        <dbReference type="ARBA" id="ARBA00001957"/>
    </source>
</evidence>
<dbReference type="Proteomes" id="UP000036520">
    <property type="component" value="Chromosome"/>
</dbReference>
<dbReference type="FunFam" id="1.10.1200.10:FF:000005">
    <property type="entry name" value="Nonribosomal peptide synthetase 1"/>
    <property type="match status" value="1"/>
</dbReference>
<dbReference type="PANTHER" id="PTHR45527">
    <property type="entry name" value="NONRIBOSOMAL PEPTIDE SYNTHETASE"/>
    <property type="match status" value="1"/>
</dbReference>
<name>A0A0H4PH16_9BACT</name>
<dbReference type="GO" id="GO:0072330">
    <property type="term" value="P:monocarboxylic acid biosynthetic process"/>
    <property type="evidence" value="ECO:0007669"/>
    <property type="project" value="UniProtKB-ARBA"/>
</dbReference>
<dbReference type="Gene3D" id="3.30.559.10">
    <property type="entry name" value="Chloramphenicol acetyltransferase-like domain"/>
    <property type="match status" value="2"/>
</dbReference>
<evidence type="ECO:0000256" key="4">
    <source>
        <dbReference type="ARBA" id="ARBA00022553"/>
    </source>
</evidence>
<accession>A0A0H4PH16</accession>
<dbReference type="NCBIfam" id="NF003417">
    <property type="entry name" value="PRK04813.1"/>
    <property type="match status" value="3"/>
</dbReference>
<comment type="similarity">
    <text evidence="2">Belongs to the ATP-dependent AMP-binding enzyme family.</text>
</comment>
<dbReference type="SUPFAM" id="SSF53474">
    <property type="entry name" value="alpha/beta-Hydrolases"/>
    <property type="match status" value="1"/>
</dbReference>